<sequence length="294" mass="33762">MDFEKLINGVVLLSNFVVGRTFWLLATVASLWFGFSNEIGYFANTALSSSFYIGFINIINGWSESYNLKPLVPGFMLALSIFILNEHRITIGKIGRCTPPGMTFDPLPGLYYVHRSRYQYVLENINPEIDLHRLLHIVRIRYGEENDSDLVSNYAELFSLCKAESFIAIVSGLYGQFTGAGNYRYCYCIFIVFFSVALLSYLLVIYHAKRTSYWRLSNILDKLVYEYSIAEKRSEVAYDRDKINLQLDEYLSSKRPKVISLHVPIPFIGSIGILRNYGGVEPEDRSERSRLDSH</sequence>
<feature type="transmembrane region" description="Helical" evidence="1">
    <location>
        <begin position="182"/>
        <end position="206"/>
    </location>
</feature>
<gene>
    <name evidence="2" type="ORF">NXC12_CH03028</name>
</gene>
<proteinExistence type="predicted"/>
<dbReference type="Proteomes" id="UP000194159">
    <property type="component" value="Chromosome"/>
</dbReference>
<name>A0AAN1EKZ5_RHIET</name>
<dbReference type="RefSeq" id="WP_157700412.1">
    <property type="nucleotide sequence ID" value="NZ_CP020906.1"/>
</dbReference>
<keyword evidence="1" id="KW-0472">Membrane</keyword>
<protein>
    <submittedName>
        <fullName evidence="2">Uncharacterized protein</fullName>
    </submittedName>
</protein>
<dbReference type="AlphaFoldDB" id="A0AAN1EKZ5"/>
<keyword evidence="1" id="KW-0812">Transmembrane</keyword>
<evidence type="ECO:0000313" key="3">
    <source>
        <dbReference type="Proteomes" id="UP000194159"/>
    </source>
</evidence>
<evidence type="ECO:0000313" key="2">
    <source>
        <dbReference type="EMBL" id="ARQ11021.1"/>
    </source>
</evidence>
<feature type="transmembrane region" description="Helical" evidence="1">
    <location>
        <begin position="12"/>
        <end position="33"/>
    </location>
</feature>
<feature type="transmembrane region" description="Helical" evidence="1">
    <location>
        <begin position="39"/>
        <end position="59"/>
    </location>
</feature>
<dbReference type="EMBL" id="CP020906">
    <property type="protein sequence ID" value="ARQ11021.1"/>
    <property type="molecule type" value="Genomic_DNA"/>
</dbReference>
<organism evidence="2 3">
    <name type="scientific">Rhizobium etli</name>
    <dbReference type="NCBI Taxonomy" id="29449"/>
    <lineage>
        <taxon>Bacteria</taxon>
        <taxon>Pseudomonadati</taxon>
        <taxon>Pseudomonadota</taxon>
        <taxon>Alphaproteobacteria</taxon>
        <taxon>Hyphomicrobiales</taxon>
        <taxon>Rhizobiaceae</taxon>
        <taxon>Rhizobium/Agrobacterium group</taxon>
        <taxon>Rhizobium</taxon>
    </lineage>
</organism>
<accession>A0AAN1EKZ5</accession>
<reference evidence="2 3" key="1">
    <citation type="submission" date="2017-04" db="EMBL/GenBank/DDBJ databases">
        <title>Complete genome sequences of Rhizobium genomic linages associated to common bean (phaseolus vulgaris).</title>
        <authorList>
            <person name="Santamaria R.I."/>
            <person name="Bustos P."/>
            <person name="Perez-Carrascal O."/>
            <person name="Martinez-Flores I."/>
            <person name="Juarez S."/>
            <person name="Lozano L."/>
            <person name="Miranda F."/>
            <person name="Vinuesa P."/>
            <person name="Martinez-Romero E."/>
            <person name="Cevallos M.A."/>
            <person name="Romero D."/>
            <person name="Davila G."/>
            <person name="Gonzalez V."/>
        </authorList>
    </citation>
    <scope>NUCLEOTIDE SEQUENCE [LARGE SCALE GENOMIC DNA]</scope>
    <source>
        <strain evidence="2 3">NXC12</strain>
    </source>
</reference>
<keyword evidence="1" id="KW-1133">Transmembrane helix</keyword>
<evidence type="ECO:0000256" key="1">
    <source>
        <dbReference type="SAM" id="Phobius"/>
    </source>
</evidence>